<feature type="compositionally biased region" description="Low complexity" evidence="1">
    <location>
        <begin position="12"/>
        <end position="29"/>
    </location>
</feature>
<evidence type="ECO:0000313" key="3">
    <source>
        <dbReference type="Proteomes" id="UP001597053"/>
    </source>
</evidence>
<protein>
    <submittedName>
        <fullName evidence="2">Biotin--[acetyl-CoA-carboxylase] ligase</fullName>
    </submittedName>
</protein>
<feature type="region of interest" description="Disordered" evidence="1">
    <location>
        <begin position="1"/>
        <end position="29"/>
    </location>
</feature>
<feature type="non-terminal residue" evidence="2">
    <location>
        <position position="29"/>
    </location>
</feature>
<name>A0ABW3A1V3_9ACTN</name>
<gene>
    <name evidence="2" type="ORF">ACFQZ8_11190</name>
</gene>
<dbReference type="GO" id="GO:0016874">
    <property type="term" value="F:ligase activity"/>
    <property type="evidence" value="ECO:0007669"/>
    <property type="project" value="UniProtKB-KW"/>
</dbReference>
<sequence>MPGSPYTDLDRPPLSAARLRRALVAPHGP</sequence>
<organism evidence="2 3">
    <name type="scientific">Micromonospora azadirachtae</name>
    <dbReference type="NCBI Taxonomy" id="1970735"/>
    <lineage>
        <taxon>Bacteria</taxon>
        <taxon>Bacillati</taxon>
        <taxon>Actinomycetota</taxon>
        <taxon>Actinomycetes</taxon>
        <taxon>Micromonosporales</taxon>
        <taxon>Micromonosporaceae</taxon>
        <taxon>Micromonospora</taxon>
    </lineage>
</organism>
<proteinExistence type="predicted"/>
<evidence type="ECO:0000313" key="2">
    <source>
        <dbReference type="EMBL" id="MFD0784474.1"/>
    </source>
</evidence>
<dbReference type="EMBL" id="JBHTHM010000428">
    <property type="protein sequence ID" value="MFD0784474.1"/>
    <property type="molecule type" value="Genomic_DNA"/>
</dbReference>
<keyword evidence="2" id="KW-0436">Ligase</keyword>
<accession>A0ABW3A1V3</accession>
<reference evidence="3" key="1">
    <citation type="journal article" date="2019" name="Int. J. Syst. Evol. Microbiol.">
        <title>The Global Catalogue of Microorganisms (GCM) 10K type strain sequencing project: providing services to taxonomists for standard genome sequencing and annotation.</title>
        <authorList>
            <consortium name="The Broad Institute Genomics Platform"/>
            <consortium name="The Broad Institute Genome Sequencing Center for Infectious Disease"/>
            <person name="Wu L."/>
            <person name="Ma J."/>
        </authorList>
    </citation>
    <scope>NUCLEOTIDE SEQUENCE [LARGE SCALE GENOMIC DNA]</scope>
    <source>
        <strain evidence="3">JCM 32148</strain>
    </source>
</reference>
<evidence type="ECO:0000256" key="1">
    <source>
        <dbReference type="SAM" id="MobiDB-lite"/>
    </source>
</evidence>
<keyword evidence="3" id="KW-1185">Reference proteome</keyword>
<comment type="caution">
    <text evidence="2">The sequence shown here is derived from an EMBL/GenBank/DDBJ whole genome shotgun (WGS) entry which is preliminary data.</text>
</comment>
<dbReference type="Proteomes" id="UP001597053">
    <property type="component" value="Unassembled WGS sequence"/>
</dbReference>